<sequence length="250" mass="28272">MVTNTFSAYLFSFPFWLFVDQRNPPALTMAKVGLQEVRVYPPFRSAEANAMPMPAIRSGAVPFLPGRRPKHVKDGDSSTLMCLATMPQLKIAGLQDSGNTIVWGESWERDNIPIAFPMDSLRIDWLADTDGQRDFQPSEFVRRLILNLRYISRQWWLSASTAPLLGWLRNEFPIDRFGKPEGDLYAGGKARSPRGTERPINLSMSQRAITLIQENYTPPLADQLLMDAEYNGSAGEYLIIESIPMFDQPN</sequence>
<keyword evidence="2" id="KW-1185">Reference proteome</keyword>
<gene>
    <name evidence="1" type="ORF">RM531_02635</name>
</gene>
<protein>
    <submittedName>
        <fullName evidence="1">Uncharacterized protein</fullName>
    </submittedName>
</protein>
<proteinExistence type="predicted"/>
<organism evidence="1 2">
    <name type="scientific">Spectribacter acetivorans</name>
    <dbReference type="NCBI Taxonomy" id="3075603"/>
    <lineage>
        <taxon>Bacteria</taxon>
        <taxon>Pseudomonadati</taxon>
        <taxon>Pseudomonadota</taxon>
        <taxon>Gammaproteobacteria</taxon>
        <taxon>Salinisphaerales</taxon>
        <taxon>Salinisphaeraceae</taxon>
        <taxon>Spectribacter</taxon>
    </lineage>
</organism>
<evidence type="ECO:0000313" key="1">
    <source>
        <dbReference type="EMBL" id="MDT0617360.1"/>
    </source>
</evidence>
<name>A0ABU3B5N2_9GAMM</name>
<evidence type="ECO:0000313" key="2">
    <source>
        <dbReference type="Proteomes" id="UP001259982"/>
    </source>
</evidence>
<comment type="caution">
    <text evidence="1">The sequence shown here is derived from an EMBL/GenBank/DDBJ whole genome shotgun (WGS) entry which is preliminary data.</text>
</comment>
<accession>A0ABU3B5N2</accession>
<dbReference type="EMBL" id="JAVRHY010000002">
    <property type="protein sequence ID" value="MDT0617360.1"/>
    <property type="molecule type" value="Genomic_DNA"/>
</dbReference>
<dbReference type="Proteomes" id="UP001259982">
    <property type="component" value="Unassembled WGS sequence"/>
</dbReference>
<dbReference type="RefSeq" id="WP_311657095.1">
    <property type="nucleotide sequence ID" value="NZ_JAVRHY010000002.1"/>
</dbReference>
<reference evidence="1 2" key="1">
    <citation type="submission" date="2023-09" db="EMBL/GenBank/DDBJ databases">
        <authorList>
            <person name="Rey-Velasco X."/>
        </authorList>
    </citation>
    <scope>NUCLEOTIDE SEQUENCE [LARGE SCALE GENOMIC DNA]</scope>
    <source>
        <strain evidence="1 2">P385</strain>
    </source>
</reference>